<gene>
    <name evidence="1" type="ORF">GCM10025783_01820</name>
</gene>
<evidence type="ECO:0000313" key="1">
    <source>
        <dbReference type="EMBL" id="GAA4735579.1"/>
    </source>
</evidence>
<evidence type="ECO:0000313" key="2">
    <source>
        <dbReference type="Proteomes" id="UP001500121"/>
    </source>
</evidence>
<protein>
    <recommendedName>
        <fullName evidence="3">DUF559 domain-containing protein</fullName>
    </recommendedName>
</protein>
<accession>A0ABP8YQZ4</accession>
<sequence>MTTDRTLLVRTARGVLAQHRGVAHLQRFVEAGMTPMQVAHLRHLGALARPRIGWYADPAVPEPGIRAVRVGGALGCTAAAASWGIVVPEHAEQHLEVSIAPGTTRLRRSTDASRRARASSEPAVRWHWEQRTDPVVGWRVSPLDALLQMAACVEWRWLVAAIDSARCTAQHPPLLPEVDVRRLRELLPEHLRSAVDRSDPRSETSGETMVRLACEDAGIPFVPNARVTSAYRPDGLVAGWLPVEVDGMATHSGPEAVERDREKDAIIAQFGTHPLRFTQTQAVRETAWVVETIRRVWLRGSAGTRRHAAQ</sequence>
<comment type="caution">
    <text evidence="1">The sequence shown here is derived from an EMBL/GenBank/DDBJ whole genome shotgun (WGS) entry which is preliminary data.</text>
</comment>
<reference evidence="2" key="1">
    <citation type="journal article" date="2019" name="Int. J. Syst. Evol. Microbiol.">
        <title>The Global Catalogue of Microorganisms (GCM) 10K type strain sequencing project: providing services to taxonomists for standard genome sequencing and annotation.</title>
        <authorList>
            <consortium name="The Broad Institute Genomics Platform"/>
            <consortium name="The Broad Institute Genome Sequencing Center for Infectious Disease"/>
            <person name="Wu L."/>
            <person name="Ma J."/>
        </authorList>
    </citation>
    <scope>NUCLEOTIDE SEQUENCE [LARGE SCALE GENOMIC DNA]</scope>
    <source>
        <strain evidence="2">JCM 19015</strain>
    </source>
</reference>
<dbReference type="Proteomes" id="UP001500121">
    <property type="component" value="Unassembled WGS sequence"/>
</dbReference>
<dbReference type="SUPFAM" id="SSF52980">
    <property type="entry name" value="Restriction endonuclease-like"/>
    <property type="match status" value="1"/>
</dbReference>
<dbReference type="EMBL" id="BAABLP010000001">
    <property type="protein sequence ID" value="GAA4735579.1"/>
    <property type="molecule type" value="Genomic_DNA"/>
</dbReference>
<dbReference type="RefSeq" id="WP_345479020.1">
    <property type="nucleotide sequence ID" value="NZ_BAABLP010000001.1"/>
</dbReference>
<proteinExistence type="predicted"/>
<name>A0ABP8YQZ4_9MICO</name>
<keyword evidence="2" id="KW-1185">Reference proteome</keyword>
<dbReference type="Gene3D" id="3.40.960.10">
    <property type="entry name" value="VSR Endonuclease"/>
    <property type="match status" value="1"/>
</dbReference>
<organism evidence="1 2">
    <name type="scientific">Amnibacterium soli</name>
    <dbReference type="NCBI Taxonomy" id="1282736"/>
    <lineage>
        <taxon>Bacteria</taxon>
        <taxon>Bacillati</taxon>
        <taxon>Actinomycetota</taxon>
        <taxon>Actinomycetes</taxon>
        <taxon>Micrococcales</taxon>
        <taxon>Microbacteriaceae</taxon>
        <taxon>Amnibacterium</taxon>
    </lineage>
</organism>
<dbReference type="InterPro" id="IPR011335">
    <property type="entry name" value="Restrct_endonuc-II-like"/>
</dbReference>
<evidence type="ECO:0008006" key="3">
    <source>
        <dbReference type="Google" id="ProtNLM"/>
    </source>
</evidence>